<evidence type="ECO:0000313" key="15">
    <source>
        <dbReference type="Proteomes" id="UP000035720"/>
    </source>
</evidence>
<evidence type="ECO:0000256" key="11">
    <source>
        <dbReference type="SAM" id="Phobius"/>
    </source>
</evidence>
<evidence type="ECO:0000256" key="6">
    <source>
        <dbReference type="ARBA" id="ARBA00022692"/>
    </source>
</evidence>
<dbReference type="InterPro" id="IPR004358">
    <property type="entry name" value="Sig_transdc_His_kin-like_C"/>
</dbReference>
<evidence type="ECO:0000256" key="7">
    <source>
        <dbReference type="ARBA" id="ARBA00022777"/>
    </source>
</evidence>
<dbReference type="SUPFAM" id="SSF47384">
    <property type="entry name" value="Homodimeric domain of signal transducing histidine kinase"/>
    <property type="match status" value="1"/>
</dbReference>
<evidence type="ECO:0000259" key="13">
    <source>
        <dbReference type="PROSITE" id="PS50885"/>
    </source>
</evidence>
<dbReference type="SUPFAM" id="SSF55874">
    <property type="entry name" value="ATPase domain of HSP90 chaperone/DNA topoisomerase II/histidine kinase"/>
    <property type="match status" value="1"/>
</dbReference>
<keyword evidence="9" id="KW-0902">Two-component regulatory system</keyword>
<dbReference type="SMART" id="SM00304">
    <property type="entry name" value="HAMP"/>
    <property type="match status" value="1"/>
</dbReference>
<evidence type="ECO:0000256" key="4">
    <source>
        <dbReference type="ARBA" id="ARBA00022553"/>
    </source>
</evidence>
<dbReference type="PANTHER" id="PTHR45436:SF5">
    <property type="entry name" value="SENSOR HISTIDINE KINASE TRCS"/>
    <property type="match status" value="1"/>
</dbReference>
<evidence type="ECO:0000256" key="10">
    <source>
        <dbReference type="ARBA" id="ARBA00023136"/>
    </source>
</evidence>
<dbReference type="Pfam" id="PF00672">
    <property type="entry name" value="HAMP"/>
    <property type="match status" value="1"/>
</dbReference>
<feature type="transmembrane region" description="Helical" evidence="11">
    <location>
        <begin position="156"/>
        <end position="181"/>
    </location>
</feature>
<dbReference type="EC" id="2.7.13.3" evidence="3"/>
<dbReference type="InterPro" id="IPR003594">
    <property type="entry name" value="HATPase_dom"/>
</dbReference>
<sequence>MSVLRSIRTRVLAIVLGAFTLVMIVGLTAVTLVSLGTLRTQAGSTATATVNWLAEETAHRSPDQILADHANDVAPERIIQFLDERGRVIAQTPAGLVPITSRRGVLHRPNVELVSQIADFDGDGFAIAVVGATDATGTPLTVAVATPSTIEEGTQALLLLLTLLTGAVLLTLVGVGVRYAVTAALKPVEQLRLEARDITDLGSAATLPVPPGDDELTRLATTLNALLTRLRTSDRARRAFVSDAGHELRSPLATARVAVDRLADPSLSKPERRDAVERVRLALTRLGSVVSDLLALSRLDEASGGTAPVIDLDDIVLRAVRGHEGRFVPTVALEPARIAGDPMLWDRLVRNLIDNADRHAVTAVRVRVHAAGERVTLAVDNDGPPVAEADRDRVFERFVRLDEGRARDAGGSGLGLSIVAAVAERSGGHATTGAAPDGWCRFEVGVGLA</sequence>
<dbReference type="Gene3D" id="1.10.287.130">
    <property type="match status" value="1"/>
</dbReference>
<dbReference type="InterPro" id="IPR003661">
    <property type="entry name" value="HisK_dim/P_dom"/>
</dbReference>
<keyword evidence="8 11" id="KW-1133">Transmembrane helix</keyword>
<dbReference type="GO" id="GO:0005886">
    <property type="term" value="C:plasma membrane"/>
    <property type="evidence" value="ECO:0007669"/>
    <property type="project" value="UniProtKB-SubCell"/>
</dbReference>
<dbReference type="STRING" id="1193518.BN13_250007"/>
<accession>A0A077M8N6</accession>
<comment type="catalytic activity">
    <reaction evidence="1">
        <text>ATP + protein L-histidine = ADP + protein N-phospho-L-histidine.</text>
        <dbReference type="EC" id="2.7.13.3"/>
    </reaction>
</comment>
<keyword evidence="6 11" id="KW-0812">Transmembrane</keyword>
<evidence type="ECO:0000256" key="9">
    <source>
        <dbReference type="ARBA" id="ARBA00023012"/>
    </source>
</evidence>
<dbReference type="InterPro" id="IPR050428">
    <property type="entry name" value="TCS_sensor_his_kinase"/>
</dbReference>
<dbReference type="PANTHER" id="PTHR45436">
    <property type="entry name" value="SENSOR HISTIDINE KINASE YKOH"/>
    <property type="match status" value="1"/>
</dbReference>
<keyword evidence="10 11" id="KW-0472">Membrane</keyword>
<dbReference type="InterPro" id="IPR036890">
    <property type="entry name" value="HATPase_C_sf"/>
</dbReference>
<dbReference type="SMART" id="SM00388">
    <property type="entry name" value="HisKA"/>
    <property type="match status" value="1"/>
</dbReference>
<reference evidence="14 15" key="1">
    <citation type="journal article" date="2013" name="ISME J.">
        <title>A metabolic model for members of the genus Tetrasphaera involved in enhanced biological phosphorus removal.</title>
        <authorList>
            <person name="Kristiansen R."/>
            <person name="Nguyen H.T.T."/>
            <person name="Saunders A.M."/>
            <person name="Nielsen J.L."/>
            <person name="Wimmer R."/>
            <person name="Le V.Q."/>
            <person name="McIlroy S.J."/>
            <person name="Petrovski S."/>
            <person name="Seviour R.J."/>
            <person name="Calteau A."/>
            <person name="Nielsen K.L."/>
            <person name="Nielsen P.H."/>
        </authorList>
    </citation>
    <scope>NUCLEOTIDE SEQUENCE [LARGE SCALE GENOMIC DNA]</scope>
    <source>
        <strain evidence="14 15">Ben 74</strain>
    </source>
</reference>
<evidence type="ECO:0000256" key="2">
    <source>
        <dbReference type="ARBA" id="ARBA00004236"/>
    </source>
</evidence>
<keyword evidence="15" id="KW-1185">Reference proteome</keyword>
<keyword evidence="5 14" id="KW-0808">Transferase</keyword>
<feature type="domain" description="Histidine kinase" evidence="12">
    <location>
        <begin position="243"/>
        <end position="449"/>
    </location>
</feature>
<gene>
    <name evidence="14" type="ORF">BN13_250007</name>
</gene>
<evidence type="ECO:0000256" key="1">
    <source>
        <dbReference type="ARBA" id="ARBA00000085"/>
    </source>
</evidence>
<dbReference type="SMART" id="SM00387">
    <property type="entry name" value="HATPase_c"/>
    <property type="match status" value="1"/>
</dbReference>
<evidence type="ECO:0000256" key="5">
    <source>
        <dbReference type="ARBA" id="ARBA00022679"/>
    </source>
</evidence>
<protein>
    <recommendedName>
        <fullName evidence="3">histidine kinase</fullName>
        <ecNumber evidence="3">2.7.13.3</ecNumber>
    </recommendedName>
</protein>
<feature type="domain" description="HAMP" evidence="13">
    <location>
        <begin position="182"/>
        <end position="235"/>
    </location>
</feature>
<keyword evidence="7" id="KW-0418">Kinase</keyword>
<comment type="caution">
    <text evidence="14">The sequence shown here is derived from an EMBL/GenBank/DDBJ whole genome shotgun (WGS) entry which is preliminary data.</text>
</comment>
<keyword evidence="4" id="KW-0597">Phosphoprotein</keyword>
<dbReference type="EMBL" id="CAJC01000134">
    <property type="protein sequence ID" value="CCI52919.1"/>
    <property type="molecule type" value="Genomic_DNA"/>
</dbReference>
<dbReference type="PROSITE" id="PS50885">
    <property type="entry name" value="HAMP"/>
    <property type="match status" value="1"/>
</dbReference>
<dbReference type="Pfam" id="PF00512">
    <property type="entry name" value="HisKA"/>
    <property type="match status" value="1"/>
</dbReference>
<evidence type="ECO:0000256" key="3">
    <source>
        <dbReference type="ARBA" id="ARBA00012438"/>
    </source>
</evidence>
<organism evidence="14 15">
    <name type="scientific">Nostocoides jenkinsii Ben 74</name>
    <dbReference type="NCBI Taxonomy" id="1193518"/>
    <lineage>
        <taxon>Bacteria</taxon>
        <taxon>Bacillati</taxon>
        <taxon>Actinomycetota</taxon>
        <taxon>Actinomycetes</taxon>
        <taxon>Micrococcales</taxon>
        <taxon>Intrasporangiaceae</taxon>
        <taxon>Nostocoides</taxon>
    </lineage>
</organism>
<dbReference type="InterPro" id="IPR005467">
    <property type="entry name" value="His_kinase_dom"/>
</dbReference>
<dbReference type="CDD" id="cd00082">
    <property type="entry name" value="HisKA"/>
    <property type="match status" value="1"/>
</dbReference>
<name>A0A077M8N6_9MICO</name>
<proteinExistence type="predicted"/>
<dbReference type="Pfam" id="PF02518">
    <property type="entry name" value="HATPase_c"/>
    <property type="match status" value="1"/>
</dbReference>
<comment type="subcellular location">
    <subcellularLocation>
        <location evidence="2">Cell membrane</location>
    </subcellularLocation>
</comment>
<dbReference type="Gene3D" id="6.10.340.10">
    <property type="match status" value="1"/>
</dbReference>
<dbReference type="GO" id="GO:0000155">
    <property type="term" value="F:phosphorelay sensor kinase activity"/>
    <property type="evidence" value="ECO:0007669"/>
    <property type="project" value="InterPro"/>
</dbReference>
<evidence type="ECO:0000256" key="8">
    <source>
        <dbReference type="ARBA" id="ARBA00022989"/>
    </source>
</evidence>
<dbReference type="Proteomes" id="UP000035720">
    <property type="component" value="Unassembled WGS sequence"/>
</dbReference>
<feature type="transmembrane region" description="Helical" evidence="11">
    <location>
        <begin position="12"/>
        <end position="35"/>
    </location>
</feature>
<dbReference type="AlphaFoldDB" id="A0A077M8N6"/>
<evidence type="ECO:0000259" key="12">
    <source>
        <dbReference type="PROSITE" id="PS50109"/>
    </source>
</evidence>
<dbReference type="InterPro" id="IPR036097">
    <property type="entry name" value="HisK_dim/P_sf"/>
</dbReference>
<dbReference type="PRINTS" id="PR00344">
    <property type="entry name" value="BCTRLSENSOR"/>
</dbReference>
<evidence type="ECO:0000313" key="14">
    <source>
        <dbReference type="EMBL" id="CCI52919.1"/>
    </source>
</evidence>
<dbReference type="PROSITE" id="PS50109">
    <property type="entry name" value="HIS_KIN"/>
    <property type="match status" value="1"/>
</dbReference>
<dbReference type="RefSeq" id="WP_162199923.1">
    <property type="nucleotide sequence ID" value="NZ_HF571038.1"/>
</dbReference>
<dbReference type="InterPro" id="IPR003660">
    <property type="entry name" value="HAMP_dom"/>
</dbReference>
<dbReference type="Gene3D" id="3.30.565.10">
    <property type="entry name" value="Histidine kinase-like ATPase, C-terminal domain"/>
    <property type="match status" value="1"/>
</dbReference>